<dbReference type="InterPro" id="IPR045074">
    <property type="entry name" value="GST_C_Tau"/>
</dbReference>
<dbReference type="InterPro" id="IPR010987">
    <property type="entry name" value="Glutathione-S-Trfase_C-like"/>
</dbReference>
<dbReference type="AlphaFoldDB" id="A0A0K9NJ95"/>
<evidence type="ECO:0000313" key="3">
    <source>
        <dbReference type="Proteomes" id="UP000036987"/>
    </source>
</evidence>
<dbReference type="STRING" id="29655.A0A0K9NJ95"/>
<dbReference type="OMA" id="VWIMATE"/>
<dbReference type="PROSITE" id="PS50405">
    <property type="entry name" value="GST_CTER"/>
    <property type="match status" value="1"/>
</dbReference>
<evidence type="ECO:0000313" key="2">
    <source>
        <dbReference type="EMBL" id="KMZ56839.1"/>
    </source>
</evidence>
<dbReference type="CDD" id="cd03185">
    <property type="entry name" value="GST_C_Tau"/>
    <property type="match status" value="1"/>
</dbReference>
<gene>
    <name evidence="2" type="ORF">ZOSMA_90G00090</name>
</gene>
<dbReference type="PANTHER" id="PTHR11260">
    <property type="entry name" value="GLUTATHIONE S-TRANSFERASE, GST, SUPERFAMILY, GST DOMAIN CONTAINING"/>
    <property type="match status" value="1"/>
</dbReference>
<dbReference type="GO" id="GO:0004364">
    <property type="term" value="F:glutathione transferase activity"/>
    <property type="evidence" value="ECO:0007669"/>
    <property type="project" value="InterPro"/>
</dbReference>
<dbReference type="InterPro" id="IPR045073">
    <property type="entry name" value="Omega/Tau-like"/>
</dbReference>
<protein>
    <recommendedName>
        <fullName evidence="1">GST C-terminal domain-containing protein</fullName>
    </recommendedName>
</protein>
<dbReference type="GO" id="GO:0006749">
    <property type="term" value="P:glutathione metabolic process"/>
    <property type="evidence" value="ECO:0007669"/>
    <property type="project" value="InterPro"/>
</dbReference>
<keyword evidence="3" id="KW-1185">Reference proteome</keyword>
<evidence type="ECO:0000259" key="1">
    <source>
        <dbReference type="PROSITE" id="PS50405"/>
    </source>
</evidence>
<organism evidence="2 3">
    <name type="scientific">Zostera marina</name>
    <name type="common">Eelgrass</name>
    <dbReference type="NCBI Taxonomy" id="29655"/>
    <lineage>
        <taxon>Eukaryota</taxon>
        <taxon>Viridiplantae</taxon>
        <taxon>Streptophyta</taxon>
        <taxon>Embryophyta</taxon>
        <taxon>Tracheophyta</taxon>
        <taxon>Spermatophyta</taxon>
        <taxon>Magnoliopsida</taxon>
        <taxon>Liliopsida</taxon>
        <taxon>Zosteraceae</taxon>
        <taxon>Zostera</taxon>
    </lineage>
</organism>
<dbReference type="SUPFAM" id="SSF47616">
    <property type="entry name" value="GST C-terminal domain-like"/>
    <property type="match status" value="1"/>
</dbReference>
<accession>A0A0K9NJ95</accession>
<dbReference type="PANTHER" id="PTHR11260:SF773">
    <property type="entry name" value="GLUTATHIONE S-TRANSFERASE U26"/>
    <property type="match status" value="1"/>
</dbReference>
<dbReference type="InterPro" id="IPR004046">
    <property type="entry name" value="GST_C"/>
</dbReference>
<dbReference type="Proteomes" id="UP000036987">
    <property type="component" value="Unassembled WGS sequence"/>
</dbReference>
<dbReference type="InterPro" id="IPR036282">
    <property type="entry name" value="Glutathione-S-Trfase_C_sf"/>
</dbReference>
<dbReference type="Pfam" id="PF00043">
    <property type="entry name" value="GST_C"/>
    <property type="match status" value="1"/>
</dbReference>
<dbReference type="EMBL" id="LFYR01002125">
    <property type="protein sequence ID" value="KMZ56839.1"/>
    <property type="molecule type" value="Genomic_DNA"/>
</dbReference>
<reference evidence="3" key="1">
    <citation type="journal article" date="2016" name="Nature">
        <title>The genome of the seagrass Zostera marina reveals angiosperm adaptation to the sea.</title>
        <authorList>
            <person name="Olsen J.L."/>
            <person name="Rouze P."/>
            <person name="Verhelst B."/>
            <person name="Lin Y.-C."/>
            <person name="Bayer T."/>
            <person name="Collen J."/>
            <person name="Dattolo E."/>
            <person name="De Paoli E."/>
            <person name="Dittami S."/>
            <person name="Maumus F."/>
            <person name="Michel G."/>
            <person name="Kersting A."/>
            <person name="Lauritano C."/>
            <person name="Lohaus R."/>
            <person name="Toepel M."/>
            <person name="Tonon T."/>
            <person name="Vanneste K."/>
            <person name="Amirebrahimi M."/>
            <person name="Brakel J."/>
            <person name="Bostroem C."/>
            <person name="Chovatia M."/>
            <person name="Grimwood J."/>
            <person name="Jenkins J.W."/>
            <person name="Jueterbock A."/>
            <person name="Mraz A."/>
            <person name="Stam W.T."/>
            <person name="Tice H."/>
            <person name="Bornberg-Bauer E."/>
            <person name="Green P.J."/>
            <person name="Pearson G.A."/>
            <person name="Procaccini G."/>
            <person name="Duarte C.M."/>
            <person name="Schmutz J."/>
            <person name="Reusch T.B.H."/>
            <person name="Van de Peer Y."/>
        </authorList>
    </citation>
    <scope>NUCLEOTIDE SEQUENCE [LARGE SCALE GENOMIC DNA]</scope>
    <source>
        <strain evidence="3">cv. Finnish</strain>
    </source>
</reference>
<comment type="caution">
    <text evidence="2">The sequence shown here is derived from an EMBL/GenBank/DDBJ whole genome shotgun (WGS) entry which is preliminary data.</text>
</comment>
<name>A0A0K9NJ95_ZOSMR</name>
<dbReference type="Gene3D" id="1.20.1050.10">
    <property type="match status" value="1"/>
</dbReference>
<feature type="domain" description="GST C-terminal" evidence="1">
    <location>
        <begin position="1"/>
        <end position="130"/>
    </location>
</feature>
<proteinExistence type="predicted"/>
<dbReference type="OrthoDB" id="4951845at2759"/>
<sequence>MFIEDKFLSALKGWSMGLTEKVKSASLEELYSVLQILETSLGNTKTKTGGGAVFFGGEELGYVDIVLGSMLVWIMATEKVREMKVLDEKKTPLLVSWSERFCAHSAVKGLLPDLEKLIEYSMVNQPFWKAMAEAAIVAAGGVLSGSDV</sequence>